<accession>A0A0W0ZXC8</accession>
<comment type="caution">
    <text evidence="1">The sequence shown here is derived from an EMBL/GenBank/DDBJ whole genome shotgun (WGS) entry which is preliminary data.</text>
</comment>
<dbReference type="EMBL" id="LNZA01000001">
    <property type="protein sequence ID" value="KTD73791.1"/>
    <property type="molecule type" value="Genomic_DNA"/>
</dbReference>
<dbReference type="PATRIC" id="fig|40335.7.peg.1738"/>
<evidence type="ECO:0000313" key="1">
    <source>
        <dbReference type="EMBL" id="KTD73791.1"/>
    </source>
</evidence>
<dbReference type="RefSeq" id="WP_238584091.1">
    <property type="nucleotide sequence ID" value="NZ_CAAAIP010000008.1"/>
</dbReference>
<gene>
    <name evidence="1" type="primary">lvrB</name>
    <name evidence="1" type="ORF">Ltuc_1638</name>
</gene>
<evidence type="ECO:0000313" key="2">
    <source>
        <dbReference type="Proteomes" id="UP000054693"/>
    </source>
</evidence>
<reference evidence="1 2" key="1">
    <citation type="submission" date="2015-11" db="EMBL/GenBank/DDBJ databases">
        <title>Genomic analysis of 38 Legionella species identifies large and diverse effector repertoires.</title>
        <authorList>
            <person name="Burstein D."/>
            <person name="Amaro F."/>
            <person name="Zusman T."/>
            <person name="Lifshitz Z."/>
            <person name="Cohen O."/>
            <person name="Gilbert J.A."/>
            <person name="Pupko T."/>
            <person name="Shuman H.A."/>
            <person name="Segal G."/>
        </authorList>
    </citation>
    <scope>NUCLEOTIDE SEQUENCE [LARGE SCALE GENOMIC DNA]</scope>
    <source>
        <strain evidence="1 2">ATCC 49180</strain>
    </source>
</reference>
<name>A0A0W0ZXC8_9GAMM</name>
<proteinExistence type="predicted"/>
<organism evidence="1 2">
    <name type="scientific">Legionella tucsonensis</name>
    <dbReference type="NCBI Taxonomy" id="40335"/>
    <lineage>
        <taxon>Bacteria</taxon>
        <taxon>Pseudomonadati</taxon>
        <taxon>Pseudomonadota</taxon>
        <taxon>Gammaproteobacteria</taxon>
        <taxon>Legionellales</taxon>
        <taxon>Legionellaceae</taxon>
        <taxon>Legionella</taxon>
    </lineage>
</organism>
<protein>
    <submittedName>
        <fullName evidence="1">Legionella vir region protein</fullName>
    </submittedName>
</protein>
<keyword evidence="2" id="KW-1185">Reference proteome</keyword>
<dbReference type="STRING" id="40335.Ltuc_1638"/>
<dbReference type="AlphaFoldDB" id="A0A0W0ZXC8"/>
<sequence length="141" mass="16473">MQSKKSQTTSSNSGQPPISDKRIDTLFARFNAIYGYLWLSAYNNPKVLEIARLEWSDSLKEFDNQVLKFALEKTKKTEHYPPSLPLFYECCLTIKKNIQARQEALKKKTEVHIRTDPKVVQFHINQMKESLFKEAKEEKSC</sequence>
<dbReference type="Proteomes" id="UP000054693">
    <property type="component" value="Unassembled WGS sequence"/>
</dbReference>